<evidence type="ECO:0000256" key="4">
    <source>
        <dbReference type="ARBA" id="ARBA00022692"/>
    </source>
</evidence>
<keyword evidence="5 8" id="KW-1133">Transmembrane helix</keyword>
<comment type="similarity">
    <text evidence="7">Belongs to the ThrE exporter (TC 2.A.79) family.</text>
</comment>
<keyword evidence="6 8" id="KW-0472">Membrane</keyword>
<keyword evidence="2" id="KW-1003">Cell membrane</keyword>
<evidence type="ECO:0000313" key="10">
    <source>
        <dbReference type="EMBL" id="PKQ46300.1"/>
    </source>
</evidence>
<dbReference type="GO" id="GO:0015744">
    <property type="term" value="P:succinate transport"/>
    <property type="evidence" value="ECO:0007669"/>
    <property type="project" value="TreeGrafter"/>
</dbReference>
<proteinExistence type="inferred from homology"/>
<keyword evidence="11" id="KW-1185">Reference proteome</keyword>
<protein>
    <submittedName>
        <fullName evidence="10">Threonine/serine exporter</fullName>
    </submittedName>
</protein>
<name>A0A2N3HMU9_9FLAO</name>
<dbReference type="Proteomes" id="UP000233435">
    <property type="component" value="Unassembled WGS sequence"/>
</dbReference>
<keyword evidence="4 8" id="KW-0812">Transmembrane</keyword>
<evidence type="ECO:0000256" key="7">
    <source>
        <dbReference type="ARBA" id="ARBA00034125"/>
    </source>
</evidence>
<evidence type="ECO:0000313" key="11">
    <source>
        <dbReference type="Proteomes" id="UP000233435"/>
    </source>
</evidence>
<dbReference type="GO" id="GO:0005886">
    <property type="term" value="C:plasma membrane"/>
    <property type="evidence" value="ECO:0007669"/>
    <property type="project" value="UniProtKB-SubCell"/>
</dbReference>
<dbReference type="EMBL" id="PJEO01000014">
    <property type="protein sequence ID" value="PKQ46300.1"/>
    <property type="molecule type" value="Genomic_DNA"/>
</dbReference>
<evidence type="ECO:0000259" key="9">
    <source>
        <dbReference type="Pfam" id="PF12821"/>
    </source>
</evidence>
<dbReference type="Pfam" id="PF12821">
    <property type="entry name" value="ThrE_2"/>
    <property type="match status" value="1"/>
</dbReference>
<dbReference type="RefSeq" id="WP_106658577.1">
    <property type="nucleotide sequence ID" value="NZ_PJEO01000014.1"/>
</dbReference>
<evidence type="ECO:0000256" key="3">
    <source>
        <dbReference type="ARBA" id="ARBA00022519"/>
    </source>
</evidence>
<comment type="subcellular location">
    <subcellularLocation>
        <location evidence="1">Cell membrane</location>
        <topology evidence="1">Multi-pass membrane protein</topology>
    </subcellularLocation>
</comment>
<feature type="transmembrane region" description="Helical" evidence="8">
    <location>
        <begin position="88"/>
        <end position="112"/>
    </location>
</feature>
<dbReference type="AlphaFoldDB" id="A0A2N3HMU9"/>
<evidence type="ECO:0000256" key="6">
    <source>
        <dbReference type="ARBA" id="ARBA00023136"/>
    </source>
</evidence>
<feature type="transmembrane region" description="Helical" evidence="8">
    <location>
        <begin position="132"/>
        <end position="152"/>
    </location>
</feature>
<evidence type="ECO:0000256" key="1">
    <source>
        <dbReference type="ARBA" id="ARBA00004651"/>
    </source>
</evidence>
<evidence type="ECO:0000256" key="5">
    <source>
        <dbReference type="ARBA" id="ARBA00022989"/>
    </source>
</evidence>
<feature type="transmembrane region" description="Helical" evidence="8">
    <location>
        <begin position="56"/>
        <end position="76"/>
    </location>
</feature>
<accession>A0A2N3HMU9</accession>
<feature type="transmembrane region" description="Helical" evidence="8">
    <location>
        <begin position="32"/>
        <end position="50"/>
    </location>
</feature>
<dbReference type="PANTHER" id="PTHR34390:SF1">
    <property type="entry name" value="SUCCINATE TRANSPORTER SUBUNIT YJJB-RELATED"/>
    <property type="match status" value="1"/>
</dbReference>
<evidence type="ECO:0000256" key="2">
    <source>
        <dbReference type="ARBA" id="ARBA00022475"/>
    </source>
</evidence>
<sequence length="162" mass="18050">MLTTILNLLEVAAWSGIAALGFGILFNIPKSVIFTVFMLGFTAGLIKFSLMYFNVHIVLATFIAVFFVGIICMPVAHKIHHPPVVFCIPPTIPMIPGYFAYETVLSVMNFIFMEDDQAKRVELIDTIFTNGFTMIFILISIAAGISLPMLLLRKDSVKKIEE</sequence>
<dbReference type="InterPro" id="IPR050539">
    <property type="entry name" value="ThrE_Dicarb/AminoAcid_Exp"/>
</dbReference>
<comment type="caution">
    <text evidence="10">The sequence shown here is derived from an EMBL/GenBank/DDBJ whole genome shotgun (WGS) entry which is preliminary data.</text>
</comment>
<gene>
    <name evidence="10" type="ORF">CSW08_03825</name>
</gene>
<organism evidence="10 11">
    <name type="scientific">Confluentibacter flavum</name>
    <dbReference type="NCBI Taxonomy" id="1909700"/>
    <lineage>
        <taxon>Bacteria</taxon>
        <taxon>Pseudomonadati</taxon>
        <taxon>Bacteroidota</taxon>
        <taxon>Flavobacteriia</taxon>
        <taxon>Flavobacteriales</taxon>
        <taxon>Flavobacteriaceae</taxon>
        <taxon>Confluentibacter</taxon>
    </lineage>
</organism>
<dbReference type="InterPro" id="IPR024528">
    <property type="entry name" value="ThrE_2"/>
</dbReference>
<dbReference type="OrthoDB" id="9810047at2"/>
<feature type="domain" description="Threonine/Serine exporter ThrE" evidence="9">
    <location>
        <begin position="13"/>
        <end position="150"/>
    </location>
</feature>
<keyword evidence="3" id="KW-0997">Cell inner membrane</keyword>
<reference evidence="10 11" key="1">
    <citation type="submission" date="2017-12" db="EMBL/GenBank/DDBJ databases">
        <title>Confluentibacter flavum sp. nov., isolated from the saline lake.</title>
        <authorList>
            <person name="Yu L."/>
        </authorList>
    </citation>
    <scope>NUCLEOTIDE SEQUENCE [LARGE SCALE GENOMIC DNA]</scope>
    <source>
        <strain evidence="10 11">3B</strain>
    </source>
</reference>
<evidence type="ECO:0000256" key="8">
    <source>
        <dbReference type="SAM" id="Phobius"/>
    </source>
</evidence>
<feature type="transmembrane region" description="Helical" evidence="8">
    <location>
        <begin position="6"/>
        <end position="25"/>
    </location>
</feature>
<dbReference type="PANTHER" id="PTHR34390">
    <property type="entry name" value="UPF0442 PROTEIN YJJB-RELATED"/>
    <property type="match status" value="1"/>
</dbReference>